<keyword evidence="1" id="KW-0812">Transmembrane</keyword>
<feature type="transmembrane region" description="Helical" evidence="1">
    <location>
        <begin position="29"/>
        <end position="51"/>
    </location>
</feature>
<protein>
    <submittedName>
        <fullName evidence="2">Uncharacterized protein</fullName>
    </submittedName>
</protein>
<sequence length="179" mass="20888">MLTGMQISRHGFKSFGSEENVKFAKCRMLLLFTFLFYCLSFSKSLLVIWSFHARADGMRSGNLLLGRLDELHNRFPPHALRLDARTQRTTDAHRLRLNNIIFIAGALSSLLQEAVVLLSKHMVSYSICLDRISCFLDNPSVSFVRICFYLLFFSWKYFNPLLRLESFQCSFFFFTAILW</sequence>
<keyword evidence="1" id="KW-0472">Membrane</keyword>
<gene>
    <name evidence="2" type="ORF">KP509_16G017400</name>
</gene>
<name>A0A8T2SWZ2_CERRI</name>
<dbReference type="AlphaFoldDB" id="A0A8T2SWZ2"/>
<proteinExistence type="predicted"/>
<dbReference type="EMBL" id="CM035421">
    <property type="protein sequence ID" value="KAH7387337.1"/>
    <property type="molecule type" value="Genomic_DNA"/>
</dbReference>
<evidence type="ECO:0000256" key="1">
    <source>
        <dbReference type="SAM" id="Phobius"/>
    </source>
</evidence>
<evidence type="ECO:0000313" key="3">
    <source>
        <dbReference type="Proteomes" id="UP000825935"/>
    </source>
</evidence>
<evidence type="ECO:0000313" key="2">
    <source>
        <dbReference type="EMBL" id="KAH7387337.1"/>
    </source>
</evidence>
<keyword evidence="1" id="KW-1133">Transmembrane helix</keyword>
<accession>A0A8T2SWZ2</accession>
<dbReference type="Proteomes" id="UP000825935">
    <property type="component" value="Chromosome 16"/>
</dbReference>
<reference evidence="2" key="1">
    <citation type="submission" date="2021-08" db="EMBL/GenBank/DDBJ databases">
        <title>WGS assembly of Ceratopteris richardii.</title>
        <authorList>
            <person name="Marchant D.B."/>
            <person name="Chen G."/>
            <person name="Jenkins J."/>
            <person name="Shu S."/>
            <person name="Leebens-Mack J."/>
            <person name="Grimwood J."/>
            <person name="Schmutz J."/>
            <person name="Soltis P."/>
            <person name="Soltis D."/>
            <person name="Chen Z.-H."/>
        </authorList>
    </citation>
    <scope>NUCLEOTIDE SEQUENCE</scope>
    <source>
        <strain evidence="2">Whitten #5841</strain>
        <tissue evidence="2">Leaf</tissue>
    </source>
</reference>
<organism evidence="2 3">
    <name type="scientific">Ceratopteris richardii</name>
    <name type="common">Triangle waterfern</name>
    <dbReference type="NCBI Taxonomy" id="49495"/>
    <lineage>
        <taxon>Eukaryota</taxon>
        <taxon>Viridiplantae</taxon>
        <taxon>Streptophyta</taxon>
        <taxon>Embryophyta</taxon>
        <taxon>Tracheophyta</taxon>
        <taxon>Polypodiopsida</taxon>
        <taxon>Polypodiidae</taxon>
        <taxon>Polypodiales</taxon>
        <taxon>Pteridineae</taxon>
        <taxon>Pteridaceae</taxon>
        <taxon>Parkerioideae</taxon>
        <taxon>Ceratopteris</taxon>
    </lineage>
</organism>
<keyword evidence="3" id="KW-1185">Reference proteome</keyword>
<comment type="caution">
    <text evidence="2">The sequence shown here is derived from an EMBL/GenBank/DDBJ whole genome shotgun (WGS) entry which is preliminary data.</text>
</comment>